<feature type="region of interest" description="Disordered" evidence="1">
    <location>
        <begin position="88"/>
        <end position="116"/>
    </location>
</feature>
<feature type="compositionally biased region" description="Basic and acidic residues" evidence="1">
    <location>
        <begin position="199"/>
        <end position="213"/>
    </location>
</feature>
<gene>
    <name evidence="2" type="ORF">NCTC10125_00330</name>
</gene>
<feature type="region of interest" description="Disordered" evidence="1">
    <location>
        <begin position="142"/>
        <end position="376"/>
    </location>
</feature>
<dbReference type="KEGG" id="mds:MDIS_01685"/>
<organism evidence="2 3">
    <name type="scientific">Mesomycoplasma dispar</name>
    <dbReference type="NCBI Taxonomy" id="86660"/>
    <lineage>
        <taxon>Bacteria</taxon>
        <taxon>Bacillati</taxon>
        <taxon>Mycoplasmatota</taxon>
        <taxon>Mycoplasmoidales</taxon>
        <taxon>Metamycoplasmataceae</taxon>
        <taxon>Mesomycoplasma</taxon>
    </lineage>
</organism>
<evidence type="ECO:0000313" key="3">
    <source>
        <dbReference type="Proteomes" id="UP000289629"/>
    </source>
</evidence>
<dbReference type="RefSeq" id="WP_044635358.1">
    <property type="nucleotide sequence ID" value="NZ_CP007229.1"/>
</dbReference>
<dbReference type="EMBL" id="LR214971">
    <property type="protein sequence ID" value="VEU61540.1"/>
    <property type="molecule type" value="Genomic_DNA"/>
</dbReference>
<evidence type="ECO:0000313" key="2">
    <source>
        <dbReference type="EMBL" id="VEU61540.1"/>
    </source>
</evidence>
<dbReference type="AlphaFoldDB" id="A0AAJ5TCL9"/>
<feature type="compositionally biased region" description="Basic and acidic residues" evidence="1">
    <location>
        <begin position="96"/>
        <end position="109"/>
    </location>
</feature>
<name>A0AAJ5TCL9_9BACT</name>
<feature type="compositionally biased region" description="Basic and acidic residues" evidence="1">
    <location>
        <begin position="221"/>
        <end position="230"/>
    </location>
</feature>
<sequence>MRRSLKWVLALLPVTAGTVGTAIYLTSENSISSLNEVNLNRQNVQVETRIAPLASSQDAKTNTKTELISSKKSDEIIQEPKKIIVPDVVDISPKTNENKKPNSSEKQEKPPTIIGKIPAKTEKIQQKDEKNITKSKPNILIFLPPKVSPKPKNIEKQAPLKTQKSEKIVIANENPDPVNPETRKPSLPTKQILLNVPKVEPEKKLETPNKPEVESQILGNEEIKSPEPKVDQIPSPTPQISPAPQADEEKEEEKQRVLREQEEKIRKENEEKERLKKEEEDRKQKEKEDQEQHKKAEAERRKKEEQAKIKRELEEAERLRKEEERKRQEAEEERKHEEQAKKLEEQERKRQEEAQRTAENSSGSANSSLNGSGKSDEEIATQIANDIGSDPNFSNGYAYKLSEKYQFSKPEQMKLFLDKIRPPKTPQETANLITFWQDSYAKFRPDLASDRGTRYMWRDEIITKLKIQTQWNREDLNISSQSGGRFPGGGIDFR</sequence>
<feature type="compositionally biased region" description="Basic and acidic residues" evidence="1">
    <location>
        <begin position="252"/>
        <end position="356"/>
    </location>
</feature>
<proteinExistence type="predicted"/>
<evidence type="ECO:0000256" key="1">
    <source>
        <dbReference type="SAM" id="MobiDB-lite"/>
    </source>
</evidence>
<accession>A0AAJ5TCL9</accession>
<reference evidence="2 3" key="1">
    <citation type="submission" date="2019-01" db="EMBL/GenBank/DDBJ databases">
        <authorList>
            <consortium name="Pathogen Informatics"/>
        </authorList>
    </citation>
    <scope>NUCLEOTIDE SEQUENCE [LARGE SCALE GENOMIC DNA]</scope>
    <source>
        <strain evidence="2 3">NCTC10125</strain>
    </source>
</reference>
<dbReference type="Proteomes" id="UP000289629">
    <property type="component" value="Chromosome"/>
</dbReference>
<protein>
    <submittedName>
        <fullName evidence="2">Uncharacterized protein</fullName>
    </submittedName>
</protein>
<feature type="compositionally biased region" description="Low complexity" evidence="1">
    <location>
        <begin position="357"/>
        <end position="373"/>
    </location>
</feature>